<comment type="subcellular location">
    <subcellularLocation>
        <location evidence="1">Membrane</location>
    </subcellularLocation>
</comment>
<dbReference type="GO" id="GO:0005524">
    <property type="term" value="F:ATP binding"/>
    <property type="evidence" value="ECO:0007669"/>
    <property type="project" value="InterPro"/>
</dbReference>
<sequence>MSLKIAGSDSHEFASLSATVNENRIRQATTRNPSKIISSEKRICRISFPTRGGIEKALFLSHRLSSVLLPFSLSLSISELSPFSFPTLSWKMVDLKLRMISIFALSLVMVVAIPFPSGYTCEEDVYAISSLHAALGYPLLPGWTPFGGDPCLQGWQGVQCVGPNITAIVINDANLGGELGDMLGNFTSIITLDFSNNHIGGSIPTNLPVTLRQFFLSSNQLTGRIPSSLADLTLLSDMSLNENSLNGELPDAFQSLTGLVNLDVSSNNLSGPLPPSITSLSSLTTLHIQDNHISGTLDVLQDLPLMDLDIENNLFSGPVPEKLWYIPNFKSNGNPFNTTVAPEPAPIQAFPSLLAPVPSPYSDSPPRHGAPTHHGGTSSTVRKNSTMRVIAYVVAVVLVIIAVLLALFCTLKLQERHLKRELIPKCHKKMAPKMTKQPLSTTGLAASNYKKEDLYGNTLRKQKEHEAHMIETSAGLRPIMAEKVAAKPIAPLYKEKDYISFDKMPLKRNCTLPASVTSFSVASLQQYTNYFGEENLIRSSYLGRVYMAELSEGKLLTVLKLNNLPSNINTDDFHELVLRISELQHQNIIKLEGYCSEFGQRLLIFKYFSRTTLNDLLYDFSKKRLSWNARIQIALAAARAIEYLHESCKPPVILRNLEASSILLDDELAVCISECGLASVVLSNSLTQFSGDSRTPFGYEAPEISESGSYTDRSDVYSFGVVMLELLTGRQPYERSQSRAEQHLVRWASPQLYDINALSRIFDPSIDGVVSLKSLSRFADIISRCIQQAPEFRPSMSQIVQDLSLVLKDATILHKQIVLNFVIFDLFYILYIFSPYHLLKLRLIFFKIY</sequence>
<dbReference type="PROSITE" id="PS50011">
    <property type="entry name" value="PROTEIN_KINASE_DOM"/>
    <property type="match status" value="1"/>
</dbReference>
<evidence type="ECO:0000313" key="12">
    <source>
        <dbReference type="EMBL" id="KAH0455837.1"/>
    </source>
</evidence>
<evidence type="ECO:0000256" key="4">
    <source>
        <dbReference type="ARBA" id="ARBA00022729"/>
    </source>
</evidence>
<dbReference type="FunFam" id="3.80.10.10:FF:000062">
    <property type="entry name" value="protein STRUBBELIG-RECEPTOR FAMILY 3"/>
    <property type="match status" value="1"/>
</dbReference>
<dbReference type="InterPro" id="IPR001611">
    <property type="entry name" value="Leu-rich_rpt"/>
</dbReference>
<protein>
    <recommendedName>
        <fullName evidence="11">Protein kinase domain-containing protein</fullName>
    </recommendedName>
</protein>
<evidence type="ECO:0000259" key="11">
    <source>
        <dbReference type="PROSITE" id="PS50011"/>
    </source>
</evidence>
<keyword evidence="2" id="KW-0433">Leucine-rich repeat</keyword>
<dbReference type="Pfam" id="PF07714">
    <property type="entry name" value="PK_Tyr_Ser-Thr"/>
    <property type="match status" value="1"/>
</dbReference>
<dbReference type="PANTHER" id="PTHR48007">
    <property type="entry name" value="LEUCINE-RICH REPEAT RECEPTOR-LIKE PROTEIN KINASE PXC1"/>
    <property type="match status" value="1"/>
</dbReference>
<keyword evidence="13" id="KW-1185">Reference proteome</keyword>
<dbReference type="InterPro" id="IPR032675">
    <property type="entry name" value="LRR_dom_sf"/>
</dbReference>
<dbReference type="EMBL" id="JAGFBR010000014">
    <property type="protein sequence ID" value="KAH0455837.1"/>
    <property type="molecule type" value="Genomic_DNA"/>
</dbReference>
<evidence type="ECO:0000313" key="13">
    <source>
        <dbReference type="Proteomes" id="UP000775213"/>
    </source>
</evidence>
<dbReference type="FunFam" id="1.10.510.10:FF:000095">
    <property type="entry name" value="protein STRUBBELIG-RECEPTOR FAMILY 8"/>
    <property type="match status" value="1"/>
</dbReference>
<keyword evidence="5" id="KW-0677">Repeat</keyword>
<dbReference type="PANTHER" id="PTHR48007:SF22">
    <property type="entry name" value="PROTEIN STRUBBELIG-RECEPTOR FAMILY 3-LIKE ISOFORM X1"/>
    <property type="match status" value="1"/>
</dbReference>
<dbReference type="Gene3D" id="3.80.10.10">
    <property type="entry name" value="Ribonuclease Inhibitor"/>
    <property type="match status" value="1"/>
</dbReference>
<evidence type="ECO:0000256" key="9">
    <source>
        <dbReference type="SAM" id="MobiDB-lite"/>
    </source>
</evidence>
<reference evidence="12 13" key="1">
    <citation type="journal article" date="2021" name="Hortic Res">
        <title>Chromosome-scale assembly of the Dendrobium chrysotoxum genome enhances the understanding of orchid evolution.</title>
        <authorList>
            <person name="Zhang Y."/>
            <person name="Zhang G.Q."/>
            <person name="Zhang D."/>
            <person name="Liu X.D."/>
            <person name="Xu X.Y."/>
            <person name="Sun W.H."/>
            <person name="Yu X."/>
            <person name="Zhu X."/>
            <person name="Wang Z.W."/>
            <person name="Zhao X."/>
            <person name="Zhong W.Y."/>
            <person name="Chen H."/>
            <person name="Yin W.L."/>
            <person name="Huang T."/>
            <person name="Niu S.C."/>
            <person name="Liu Z.J."/>
        </authorList>
    </citation>
    <scope>NUCLEOTIDE SEQUENCE [LARGE SCALE GENOMIC DNA]</scope>
    <source>
        <strain evidence="12">Lindl</strain>
    </source>
</reference>
<dbReference type="InterPro" id="IPR001245">
    <property type="entry name" value="Ser-Thr/Tyr_kinase_cat_dom"/>
</dbReference>
<gene>
    <name evidence="12" type="ORF">IEQ34_015869</name>
</gene>
<proteinExistence type="predicted"/>
<keyword evidence="8" id="KW-0675">Receptor</keyword>
<accession>A0AAV7GK55</accession>
<organism evidence="12 13">
    <name type="scientific">Dendrobium chrysotoxum</name>
    <name type="common">Orchid</name>
    <dbReference type="NCBI Taxonomy" id="161865"/>
    <lineage>
        <taxon>Eukaryota</taxon>
        <taxon>Viridiplantae</taxon>
        <taxon>Streptophyta</taxon>
        <taxon>Embryophyta</taxon>
        <taxon>Tracheophyta</taxon>
        <taxon>Spermatophyta</taxon>
        <taxon>Magnoliopsida</taxon>
        <taxon>Liliopsida</taxon>
        <taxon>Asparagales</taxon>
        <taxon>Orchidaceae</taxon>
        <taxon>Epidendroideae</taxon>
        <taxon>Malaxideae</taxon>
        <taxon>Dendrobiinae</taxon>
        <taxon>Dendrobium</taxon>
    </lineage>
</organism>
<dbReference type="InterPro" id="IPR046959">
    <property type="entry name" value="PRK1-6/SRF4-like"/>
</dbReference>
<evidence type="ECO:0000256" key="7">
    <source>
        <dbReference type="ARBA" id="ARBA00023136"/>
    </source>
</evidence>
<dbReference type="GO" id="GO:0016020">
    <property type="term" value="C:membrane"/>
    <property type="evidence" value="ECO:0007669"/>
    <property type="project" value="UniProtKB-SubCell"/>
</dbReference>
<evidence type="ECO:0000256" key="6">
    <source>
        <dbReference type="ARBA" id="ARBA00022989"/>
    </source>
</evidence>
<comment type="caution">
    <text evidence="12">The sequence shown here is derived from an EMBL/GenBank/DDBJ whole genome shotgun (WGS) entry which is preliminary data.</text>
</comment>
<dbReference type="GO" id="GO:0004672">
    <property type="term" value="F:protein kinase activity"/>
    <property type="evidence" value="ECO:0007669"/>
    <property type="project" value="InterPro"/>
</dbReference>
<feature type="region of interest" description="Disordered" evidence="9">
    <location>
        <begin position="358"/>
        <end position="381"/>
    </location>
</feature>
<dbReference type="Pfam" id="PF00560">
    <property type="entry name" value="LRR_1"/>
    <property type="match status" value="3"/>
</dbReference>
<dbReference type="Proteomes" id="UP000775213">
    <property type="component" value="Unassembled WGS sequence"/>
</dbReference>
<dbReference type="AlphaFoldDB" id="A0AAV7GK55"/>
<dbReference type="SUPFAM" id="SSF56112">
    <property type="entry name" value="Protein kinase-like (PK-like)"/>
    <property type="match status" value="1"/>
</dbReference>
<evidence type="ECO:0000256" key="10">
    <source>
        <dbReference type="SAM" id="Phobius"/>
    </source>
</evidence>
<dbReference type="FunFam" id="3.30.200.20:FF:000125">
    <property type="entry name" value="Protein STRUBBELIG-RECEPTOR FAMILY 8"/>
    <property type="match status" value="1"/>
</dbReference>
<evidence type="ECO:0000256" key="2">
    <source>
        <dbReference type="ARBA" id="ARBA00022614"/>
    </source>
</evidence>
<evidence type="ECO:0000256" key="1">
    <source>
        <dbReference type="ARBA" id="ARBA00004370"/>
    </source>
</evidence>
<dbReference type="Gene3D" id="3.30.200.20">
    <property type="entry name" value="Phosphorylase Kinase, domain 1"/>
    <property type="match status" value="1"/>
</dbReference>
<evidence type="ECO:0000256" key="5">
    <source>
        <dbReference type="ARBA" id="ARBA00022737"/>
    </source>
</evidence>
<dbReference type="SUPFAM" id="SSF52058">
    <property type="entry name" value="L domain-like"/>
    <property type="match status" value="1"/>
</dbReference>
<keyword evidence="7 10" id="KW-0472">Membrane</keyword>
<evidence type="ECO:0000256" key="8">
    <source>
        <dbReference type="ARBA" id="ARBA00023170"/>
    </source>
</evidence>
<feature type="domain" description="Protein kinase" evidence="11">
    <location>
        <begin position="531"/>
        <end position="805"/>
    </location>
</feature>
<feature type="transmembrane region" description="Helical" evidence="10">
    <location>
        <begin position="389"/>
        <end position="411"/>
    </location>
</feature>
<keyword evidence="3 10" id="KW-0812">Transmembrane</keyword>
<name>A0AAV7GK55_DENCH</name>
<dbReference type="InterPro" id="IPR000719">
    <property type="entry name" value="Prot_kinase_dom"/>
</dbReference>
<dbReference type="Gene3D" id="1.10.510.10">
    <property type="entry name" value="Transferase(Phosphotransferase) domain 1"/>
    <property type="match status" value="1"/>
</dbReference>
<keyword evidence="4" id="KW-0732">Signal</keyword>
<evidence type="ECO:0000256" key="3">
    <source>
        <dbReference type="ARBA" id="ARBA00022692"/>
    </source>
</evidence>
<keyword evidence="6 10" id="KW-1133">Transmembrane helix</keyword>
<dbReference type="InterPro" id="IPR011009">
    <property type="entry name" value="Kinase-like_dom_sf"/>
</dbReference>
<feature type="transmembrane region" description="Helical" evidence="10">
    <location>
        <begin position="817"/>
        <end position="839"/>
    </location>
</feature>